<keyword evidence="2" id="KW-1185">Reference proteome</keyword>
<name>A0ACC3MYN0_9PEZI</name>
<accession>A0ACC3MYN0</accession>
<protein>
    <submittedName>
        <fullName evidence="1">Uncharacterized protein</fullName>
    </submittedName>
</protein>
<reference evidence="1" key="1">
    <citation type="submission" date="2023-07" db="EMBL/GenBank/DDBJ databases">
        <title>Black Yeasts Isolated from many extreme environments.</title>
        <authorList>
            <person name="Coleine C."/>
            <person name="Stajich J.E."/>
            <person name="Selbmann L."/>
        </authorList>
    </citation>
    <scope>NUCLEOTIDE SEQUENCE</scope>
    <source>
        <strain evidence="1">CCFEE 5714</strain>
    </source>
</reference>
<proteinExistence type="predicted"/>
<evidence type="ECO:0000313" key="1">
    <source>
        <dbReference type="EMBL" id="KAK3705723.1"/>
    </source>
</evidence>
<organism evidence="1 2">
    <name type="scientific">Vermiconidia calcicola</name>
    <dbReference type="NCBI Taxonomy" id="1690605"/>
    <lineage>
        <taxon>Eukaryota</taxon>
        <taxon>Fungi</taxon>
        <taxon>Dikarya</taxon>
        <taxon>Ascomycota</taxon>
        <taxon>Pezizomycotina</taxon>
        <taxon>Dothideomycetes</taxon>
        <taxon>Dothideomycetidae</taxon>
        <taxon>Mycosphaerellales</taxon>
        <taxon>Extremaceae</taxon>
        <taxon>Vermiconidia</taxon>
    </lineage>
</organism>
<sequence>MVRTRTWFMIPFVIGGIFETVGYVGRAMNASQAPEPYLLGPYIVQSLLLLLGPALFAASIYMELGRIVLMVKREKALPIRRKWLTLIFVIGDVFSFSVQAAGGGLMSSGEFELLNPGENIIVGGLLFQIVWFGLFVTAAVIFHVRLSKSPTQLLYERPWTKHMISLYIVSVLIFVRSVVRCIGDVQGNAGYIMSHEAFLYVFDGALMFLAVITMNVIHPGEVAKHVRELRSYSKELEDSARTDNAYH</sequence>
<evidence type="ECO:0000313" key="2">
    <source>
        <dbReference type="Proteomes" id="UP001281147"/>
    </source>
</evidence>
<dbReference type="EMBL" id="JAUTXU010000127">
    <property type="protein sequence ID" value="KAK3705723.1"/>
    <property type="molecule type" value="Genomic_DNA"/>
</dbReference>
<gene>
    <name evidence="1" type="ORF">LTR37_013166</name>
</gene>
<comment type="caution">
    <text evidence="1">The sequence shown here is derived from an EMBL/GenBank/DDBJ whole genome shotgun (WGS) entry which is preliminary data.</text>
</comment>
<dbReference type="Proteomes" id="UP001281147">
    <property type="component" value="Unassembled WGS sequence"/>
</dbReference>